<feature type="region of interest" description="Disordered" evidence="1">
    <location>
        <begin position="43"/>
        <end position="64"/>
    </location>
</feature>
<sequence>MQDWQELRCSHLPRRPPFHIQQRRRGQPLRRFFTSLVVSSREWPALGGKGDRDHEDSDGEYPPSYFPTLLTHRTDLGPTSASPEEMTSFLMAAANLW</sequence>
<reference evidence="2 3" key="1">
    <citation type="submission" date="2017-12" db="EMBL/GenBank/DDBJ databases">
        <title>High-resolution comparative analysis of great ape genomes.</title>
        <authorList>
            <person name="Pollen A."/>
            <person name="Hastie A."/>
            <person name="Hormozdiari F."/>
            <person name="Dougherty M."/>
            <person name="Liu R."/>
            <person name="Chaisson M."/>
            <person name="Hoppe E."/>
            <person name="Hill C."/>
            <person name="Pang A."/>
            <person name="Hillier L."/>
            <person name="Baker C."/>
            <person name="Armstrong J."/>
            <person name="Shendure J."/>
            <person name="Paten B."/>
            <person name="Wilson R."/>
            <person name="Chao H."/>
            <person name="Schneider V."/>
            <person name="Ventura M."/>
            <person name="Kronenberg Z."/>
            <person name="Murali S."/>
            <person name="Gordon D."/>
            <person name="Cantsilieris S."/>
            <person name="Munson K."/>
            <person name="Nelson B."/>
            <person name="Raja A."/>
            <person name="Underwood J."/>
            <person name="Diekhans M."/>
            <person name="Fiddes I."/>
            <person name="Haussler D."/>
            <person name="Eichler E."/>
        </authorList>
    </citation>
    <scope>NUCLEOTIDE SEQUENCE [LARGE SCALE GENOMIC DNA]</scope>
    <source>
        <strain evidence="2">Yerkes chimp pedigree #C0471</strain>
    </source>
</reference>
<protein>
    <submittedName>
        <fullName evidence="2">TRAF3IP2-AS1 isoform 9</fullName>
    </submittedName>
</protein>
<dbReference type="AlphaFoldDB" id="A0A2J8PU96"/>
<proteinExistence type="predicted"/>
<evidence type="ECO:0000313" key="3">
    <source>
        <dbReference type="Proteomes" id="UP000236370"/>
    </source>
</evidence>
<gene>
    <name evidence="2" type="ORF">CK820_G0000512</name>
</gene>
<dbReference type="Proteomes" id="UP000236370">
    <property type="component" value="Unassembled WGS sequence"/>
</dbReference>
<evidence type="ECO:0000256" key="1">
    <source>
        <dbReference type="SAM" id="MobiDB-lite"/>
    </source>
</evidence>
<organism evidence="2 3">
    <name type="scientific">Pan troglodytes</name>
    <name type="common">Chimpanzee</name>
    <dbReference type="NCBI Taxonomy" id="9598"/>
    <lineage>
        <taxon>Eukaryota</taxon>
        <taxon>Metazoa</taxon>
        <taxon>Chordata</taxon>
        <taxon>Craniata</taxon>
        <taxon>Vertebrata</taxon>
        <taxon>Euteleostomi</taxon>
        <taxon>Mammalia</taxon>
        <taxon>Eutheria</taxon>
        <taxon>Euarchontoglires</taxon>
        <taxon>Primates</taxon>
        <taxon>Haplorrhini</taxon>
        <taxon>Catarrhini</taxon>
        <taxon>Hominidae</taxon>
        <taxon>Pan</taxon>
    </lineage>
</organism>
<dbReference type="EMBL" id="NBAG03000210">
    <property type="protein sequence ID" value="PNI87586.1"/>
    <property type="molecule type" value="Genomic_DNA"/>
</dbReference>
<name>A0A2J8PU96_PANTR</name>
<accession>A0A2J8PU96</accession>
<evidence type="ECO:0000313" key="2">
    <source>
        <dbReference type="EMBL" id="PNI87586.1"/>
    </source>
</evidence>
<comment type="caution">
    <text evidence="2">The sequence shown here is derived from an EMBL/GenBank/DDBJ whole genome shotgun (WGS) entry which is preliminary data.</text>
</comment>